<sequence>MVLLPRPQQLATLSPRDLRLPKVPDAPGRGESLPAEALDAISPRFKPKRLRVPAHIVAAQRQLWMSDVRHWCEQQGHHIQGWGWDQKEEEEFAEWFSALDIDRSGSIEENEIRALMQAVGLTLVPGQMKAMFATVGKQPHESLSEREFVRFMMANMSVLAGSTFASTTGQLFDANTRLLMFAYRRSRLLEDLKDPIKRRNFRDFESFNLAYGPTLGIPALPTAPPAGAKSGSRSSRRSARGTTPRGAAPAPVTAESAFTTGAIPGRASAGRVVLMRGDATRDAAPDVDATRDAAPGAKVFGAAGGGSASAIVTGWQPAALTKVTSTLGLTPKPEYPAGLGFDAFTLGGSKGKVESFEGAGKPNIAWCSGLHLAGGDVARGSVAAFCGPLTDVPHLIAACGVSNGGIDLYIDFRPRADGAYDLKYATLAAYPEPSTRDAFAKASNRKDFAGAYFTPKLEAWRTGLLTLPGATPNAPLSLEHTAALSAGPMLLDLRLPLSDASASAAAAACTSAVDTWLHWMTHAEEMKRALAAGMRQTATYTRDTKVRQQHFGFLLGKYAPLFGEADGKALTKADAGPLDEAYVGGGS</sequence>
<dbReference type="InterPro" id="IPR011992">
    <property type="entry name" value="EF-hand-dom_pair"/>
</dbReference>
<dbReference type="CDD" id="cd00051">
    <property type="entry name" value="EFh"/>
    <property type="match status" value="1"/>
</dbReference>
<proteinExistence type="predicted"/>
<evidence type="ECO:0000256" key="1">
    <source>
        <dbReference type="ARBA" id="ARBA00022837"/>
    </source>
</evidence>
<reference evidence="5" key="1">
    <citation type="journal article" date="2015" name="PLoS Genet.">
        <title>Genome Sequence and Transcriptome Analyses of Chrysochromulina tobin: Metabolic Tools for Enhanced Algal Fitness in the Prominent Order Prymnesiales (Haptophyceae).</title>
        <authorList>
            <person name="Hovde B.T."/>
            <person name="Deodato C.R."/>
            <person name="Hunsperger H.M."/>
            <person name="Ryken S.A."/>
            <person name="Yost W."/>
            <person name="Jha R.K."/>
            <person name="Patterson J."/>
            <person name="Monnat R.J. Jr."/>
            <person name="Barlow S.B."/>
            <person name="Starkenburg S.R."/>
            <person name="Cattolico R.A."/>
        </authorList>
    </citation>
    <scope>NUCLEOTIDE SEQUENCE</scope>
    <source>
        <strain evidence="5">CCMP291</strain>
    </source>
</reference>
<evidence type="ECO:0000256" key="2">
    <source>
        <dbReference type="SAM" id="MobiDB-lite"/>
    </source>
</evidence>
<dbReference type="InterPro" id="IPR002048">
    <property type="entry name" value="EF_hand_dom"/>
</dbReference>
<dbReference type="OrthoDB" id="202051at2759"/>
<accession>A0A0M0K326</accession>
<dbReference type="Gene3D" id="3.40.1500.20">
    <property type="match status" value="1"/>
</dbReference>
<dbReference type="SMART" id="SM00054">
    <property type="entry name" value="EFh"/>
    <property type="match status" value="1"/>
</dbReference>
<dbReference type="GO" id="GO:0005509">
    <property type="term" value="F:calcium ion binding"/>
    <property type="evidence" value="ECO:0007669"/>
    <property type="project" value="InterPro"/>
</dbReference>
<keyword evidence="5" id="KW-1185">Reference proteome</keyword>
<dbReference type="SUPFAM" id="SSF47473">
    <property type="entry name" value="EF-hand"/>
    <property type="match status" value="1"/>
</dbReference>
<protein>
    <recommendedName>
        <fullName evidence="3">EF-hand domain-containing protein</fullName>
    </recommendedName>
</protein>
<dbReference type="EMBL" id="JWZX01001572">
    <property type="protein sequence ID" value="KOO33219.1"/>
    <property type="molecule type" value="Genomic_DNA"/>
</dbReference>
<gene>
    <name evidence="4" type="ORF">Ctob_010507</name>
</gene>
<feature type="domain" description="EF-hand" evidence="3">
    <location>
        <begin position="87"/>
        <end position="122"/>
    </location>
</feature>
<dbReference type="Proteomes" id="UP000037460">
    <property type="component" value="Unassembled WGS sequence"/>
</dbReference>
<keyword evidence="1" id="KW-0106">Calcium</keyword>
<dbReference type="Gene3D" id="1.10.238.10">
    <property type="entry name" value="EF-hand"/>
    <property type="match status" value="1"/>
</dbReference>
<feature type="region of interest" description="Disordered" evidence="2">
    <location>
        <begin position="220"/>
        <end position="252"/>
    </location>
</feature>
<evidence type="ECO:0000313" key="4">
    <source>
        <dbReference type="EMBL" id="KOO33219.1"/>
    </source>
</evidence>
<dbReference type="PROSITE" id="PS00018">
    <property type="entry name" value="EF_HAND_1"/>
    <property type="match status" value="1"/>
</dbReference>
<name>A0A0M0K326_9EUKA</name>
<organism evidence="4 5">
    <name type="scientific">Chrysochromulina tobinii</name>
    <dbReference type="NCBI Taxonomy" id="1460289"/>
    <lineage>
        <taxon>Eukaryota</taxon>
        <taxon>Haptista</taxon>
        <taxon>Haptophyta</taxon>
        <taxon>Prymnesiophyceae</taxon>
        <taxon>Prymnesiales</taxon>
        <taxon>Chrysochromulinaceae</taxon>
        <taxon>Chrysochromulina</taxon>
    </lineage>
</organism>
<dbReference type="PROSITE" id="PS50222">
    <property type="entry name" value="EF_HAND_2"/>
    <property type="match status" value="1"/>
</dbReference>
<evidence type="ECO:0000259" key="3">
    <source>
        <dbReference type="PROSITE" id="PS50222"/>
    </source>
</evidence>
<evidence type="ECO:0000313" key="5">
    <source>
        <dbReference type="Proteomes" id="UP000037460"/>
    </source>
</evidence>
<dbReference type="InterPro" id="IPR018247">
    <property type="entry name" value="EF_Hand_1_Ca_BS"/>
</dbReference>
<comment type="caution">
    <text evidence="4">The sequence shown here is derived from an EMBL/GenBank/DDBJ whole genome shotgun (WGS) entry which is preliminary data.</text>
</comment>
<dbReference type="AlphaFoldDB" id="A0A0M0K326"/>